<dbReference type="Proteomes" id="UP001234989">
    <property type="component" value="Chromosome 12"/>
</dbReference>
<organism evidence="1 2">
    <name type="scientific">Solanum verrucosum</name>
    <dbReference type="NCBI Taxonomy" id="315347"/>
    <lineage>
        <taxon>Eukaryota</taxon>
        <taxon>Viridiplantae</taxon>
        <taxon>Streptophyta</taxon>
        <taxon>Embryophyta</taxon>
        <taxon>Tracheophyta</taxon>
        <taxon>Spermatophyta</taxon>
        <taxon>Magnoliopsida</taxon>
        <taxon>eudicotyledons</taxon>
        <taxon>Gunneridae</taxon>
        <taxon>Pentapetalae</taxon>
        <taxon>asterids</taxon>
        <taxon>lamiids</taxon>
        <taxon>Solanales</taxon>
        <taxon>Solanaceae</taxon>
        <taxon>Solanoideae</taxon>
        <taxon>Solaneae</taxon>
        <taxon>Solanum</taxon>
    </lineage>
</organism>
<evidence type="ECO:0000313" key="1">
    <source>
        <dbReference type="EMBL" id="WMV58324.1"/>
    </source>
</evidence>
<keyword evidence="2" id="KW-1185">Reference proteome</keyword>
<accession>A0AAF1A2Z1</accession>
<dbReference type="AlphaFoldDB" id="A0AAF1A2Z1"/>
<dbReference type="EMBL" id="CP133623">
    <property type="protein sequence ID" value="WMV58324.1"/>
    <property type="molecule type" value="Genomic_DNA"/>
</dbReference>
<feature type="non-terminal residue" evidence="1">
    <location>
        <position position="1"/>
    </location>
</feature>
<proteinExistence type="predicted"/>
<evidence type="ECO:0000313" key="2">
    <source>
        <dbReference type="Proteomes" id="UP001234989"/>
    </source>
</evidence>
<sequence length="55" mass="6038">VEQSQGKSSFVLFPSLNCGLAFQLAYLYIQCTDASWPASYDDGDTGIQGQHSVHR</sequence>
<protein>
    <submittedName>
        <fullName evidence="1">Uncharacterized protein</fullName>
    </submittedName>
</protein>
<reference evidence="1" key="1">
    <citation type="submission" date="2023-08" db="EMBL/GenBank/DDBJ databases">
        <title>A de novo genome assembly of Solanum verrucosum Schlechtendal, a Mexican diploid species geographically isolated from the other diploid A-genome species in potato relatives.</title>
        <authorList>
            <person name="Hosaka K."/>
        </authorList>
    </citation>
    <scope>NUCLEOTIDE SEQUENCE</scope>
    <source>
        <tissue evidence="1">Young leaves</tissue>
    </source>
</reference>
<gene>
    <name evidence="1" type="ORF">MTR67_051709</name>
</gene>
<name>A0AAF1A2Z1_SOLVR</name>